<protein>
    <submittedName>
        <fullName evidence="2">tRNA threonylcarbamoyladenosine biosynthesis protein TsaB</fullName>
    </submittedName>
</protein>
<dbReference type="Pfam" id="PF00814">
    <property type="entry name" value="TsaD"/>
    <property type="match status" value="1"/>
</dbReference>
<dbReference type="OrthoDB" id="9809995at2"/>
<dbReference type="GO" id="GO:0002949">
    <property type="term" value="P:tRNA threonylcarbamoyladenosine modification"/>
    <property type="evidence" value="ECO:0007669"/>
    <property type="project" value="InterPro"/>
</dbReference>
<dbReference type="AlphaFoldDB" id="A0A1I2D940"/>
<dbReference type="RefSeq" id="WP_093374674.1">
    <property type="nucleotide sequence ID" value="NZ_BNAN01000001.1"/>
</dbReference>
<dbReference type="STRING" id="285351.SAMN04488035_0462"/>
<feature type="domain" description="Gcp-like" evidence="1">
    <location>
        <begin position="33"/>
        <end position="134"/>
    </location>
</feature>
<keyword evidence="3" id="KW-1185">Reference proteome</keyword>
<name>A0A1I2D940_9MICO</name>
<evidence type="ECO:0000313" key="2">
    <source>
        <dbReference type="EMBL" id="SFE77062.1"/>
    </source>
</evidence>
<dbReference type="Gene3D" id="3.30.420.40">
    <property type="match status" value="2"/>
</dbReference>
<dbReference type="Proteomes" id="UP000198520">
    <property type="component" value="Unassembled WGS sequence"/>
</dbReference>
<dbReference type="InterPro" id="IPR022496">
    <property type="entry name" value="T6A_TsaB"/>
</dbReference>
<sequence>MPVLALDTSGAVAAAIVADDGAALAQAAVTEPRRQAEELGPMIADLLARAGLGPRDLSRVVVGTGPAPFTGLRVGLVTARTFALAAGLPVAGVCSLDVLAQEAAAPTGTRVLVATDARRREIYWRSYVVDAEGRAIPDGEPSVGTAAAVAAELDLAGTVVVGAGGVLYREELTAAGALVRDAPVTPDPVVLARLAARALADGAELPVQPLYLRRPDAQVPNARKRATA</sequence>
<evidence type="ECO:0000259" key="1">
    <source>
        <dbReference type="Pfam" id="PF00814"/>
    </source>
</evidence>
<proteinExistence type="predicted"/>
<dbReference type="SUPFAM" id="SSF53067">
    <property type="entry name" value="Actin-like ATPase domain"/>
    <property type="match status" value="2"/>
</dbReference>
<accession>A0A1I2D940</accession>
<dbReference type="EMBL" id="FONZ01000001">
    <property type="protein sequence ID" value="SFE77062.1"/>
    <property type="molecule type" value="Genomic_DNA"/>
</dbReference>
<dbReference type="InterPro" id="IPR043129">
    <property type="entry name" value="ATPase_NBD"/>
</dbReference>
<dbReference type="InterPro" id="IPR000905">
    <property type="entry name" value="Gcp-like_dom"/>
</dbReference>
<reference evidence="3" key="1">
    <citation type="submission" date="2016-10" db="EMBL/GenBank/DDBJ databases">
        <authorList>
            <person name="Varghese N."/>
            <person name="Submissions S."/>
        </authorList>
    </citation>
    <scope>NUCLEOTIDE SEQUENCE [LARGE SCALE GENOMIC DNA]</scope>
    <source>
        <strain evidence="3">DSM 19083</strain>
    </source>
</reference>
<evidence type="ECO:0000313" key="3">
    <source>
        <dbReference type="Proteomes" id="UP000198520"/>
    </source>
</evidence>
<organism evidence="2 3">
    <name type="scientific">Flavimobilis marinus</name>
    <dbReference type="NCBI Taxonomy" id="285351"/>
    <lineage>
        <taxon>Bacteria</taxon>
        <taxon>Bacillati</taxon>
        <taxon>Actinomycetota</taxon>
        <taxon>Actinomycetes</taxon>
        <taxon>Micrococcales</taxon>
        <taxon>Jonesiaceae</taxon>
        <taxon>Flavimobilis</taxon>
    </lineage>
</organism>
<gene>
    <name evidence="2" type="ORF">SAMN04488035_0462</name>
</gene>
<dbReference type="NCBIfam" id="TIGR03725">
    <property type="entry name" value="T6A_YeaZ"/>
    <property type="match status" value="1"/>
</dbReference>